<name>A0A4Q9MPY4_9APHY</name>
<feature type="compositionally biased region" description="Low complexity" evidence="1">
    <location>
        <begin position="35"/>
        <end position="49"/>
    </location>
</feature>
<dbReference type="Proteomes" id="UP000292957">
    <property type="component" value="Unassembled WGS sequence"/>
</dbReference>
<feature type="compositionally biased region" description="Polar residues" evidence="1">
    <location>
        <begin position="157"/>
        <end position="168"/>
    </location>
</feature>
<accession>A0A4Q9MPY4</accession>
<proteinExistence type="predicted"/>
<evidence type="ECO:0000313" key="2">
    <source>
        <dbReference type="EMBL" id="TBU29824.1"/>
    </source>
</evidence>
<organism evidence="2">
    <name type="scientific">Dichomitus squalens</name>
    <dbReference type="NCBI Taxonomy" id="114155"/>
    <lineage>
        <taxon>Eukaryota</taxon>
        <taxon>Fungi</taxon>
        <taxon>Dikarya</taxon>
        <taxon>Basidiomycota</taxon>
        <taxon>Agaricomycotina</taxon>
        <taxon>Agaricomycetes</taxon>
        <taxon>Polyporales</taxon>
        <taxon>Polyporaceae</taxon>
        <taxon>Dichomitus</taxon>
    </lineage>
</organism>
<feature type="compositionally biased region" description="Low complexity" evidence="1">
    <location>
        <begin position="176"/>
        <end position="185"/>
    </location>
</feature>
<evidence type="ECO:0000256" key="1">
    <source>
        <dbReference type="SAM" id="MobiDB-lite"/>
    </source>
</evidence>
<dbReference type="OrthoDB" id="2971908at2759"/>
<dbReference type="EMBL" id="ML143410">
    <property type="protein sequence ID" value="TBU29824.1"/>
    <property type="molecule type" value="Genomic_DNA"/>
</dbReference>
<sequence length="294" mass="31653">MLIRLSSSLPSTAAFVSRTAVPSARSIPSCARFNSSEAAAAPQQTQASSDGQPEAAPAPKKRAIPLAESLGNISDLKKKGQKWNRGPRPQPREGEGGVEVQQQQQQHQRPRSLRPNNGPRRDGQAYSGPRPQQDRPRNGDQQGRPAYARPRPVSPRQWGQQDAASAESQESKHVAKPSSAPSSSKLQPKVLLGDLKEFFGPPAAHTRSPIASAPSAKNVTHSQARVQLLLEKAAGDYSRYAPKPYLTTDVGKLGPLKLAEFTLSHNRAVPPKRRSDALTVVEKFVGKSAPQVSA</sequence>
<feature type="compositionally biased region" description="Polar residues" evidence="1">
    <location>
        <begin position="1"/>
        <end position="11"/>
    </location>
</feature>
<protein>
    <submittedName>
        <fullName evidence="2">Uncharacterized protein</fullName>
    </submittedName>
</protein>
<feature type="region of interest" description="Disordered" evidence="1">
    <location>
        <begin position="1"/>
        <end position="188"/>
    </location>
</feature>
<reference evidence="2" key="1">
    <citation type="submission" date="2019-01" db="EMBL/GenBank/DDBJ databases">
        <title>Draft genome sequences of three monokaryotic isolates of the white-rot basidiomycete fungus Dichomitus squalens.</title>
        <authorList>
            <consortium name="DOE Joint Genome Institute"/>
            <person name="Lopez S.C."/>
            <person name="Andreopoulos B."/>
            <person name="Pangilinan J."/>
            <person name="Lipzen A."/>
            <person name="Riley R."/>
            <person name="Ahrendt S."/>
            <person name="Ng V."/>
            <person name="Barry K."/>
            <person name="Daum C."/>
            <person name="Grigoriev I.V."/>
            <person name="Hilden K.S."/>
            <person name="Makela M.R."/>
            <person name="de Vries R.P."/>
        </authorList>
    </citation>
    <scope>NUCLEOTIDE SEQUENCE [LARGE SCALE GENOMIC DNA]</scope>
    <source>
        <strain evidence="2">OM18370.1</strain>
    </source>
</reference>
<feature type="compositionally biased region" description="Low complexity" evidence="1">
    <location>
        <begin position="98"/>
        <end position="107"/>
    </location>
</feature>
<dbReference type="AlphaFoldDB" id="A0A4Q9MPY4"/>
<gene>
    <name evidence="2" type="ORF">BD311DRAFT_796378</name>
</gene>